<keyword evidence="3" id="KW-1185">Reference proteome</keyword>
<dbReference type="CDD" id="cd00093">
    <property type="entry name" value="HTH_XRE"/>
    <property type="match status" value="1"/>
</dbReference>
<name>A0A9N7LXK0_9MYCO</name>
<evidence type="ECO:0000259" key="1">
    <source>
        <dbReference type="PROSITE" id="PS50943"/>
    </source>
</evidence>
<proteinExistence type="predicted"/>
<accession>A0A9N7LXK0</accession>
<gene>
    <name evidence="2" type="ORF">NJB1907Z4_P0650</name>
</gene>
<protein>
    <recommendedName>
        <fullName evidence="1">HTH cro/C1-type domain-containing protein</fullName>
    </recommendedName>
</protein>
<dbReference type="RefSeq" id="WP_015057032.1">
    <property type="nucleotide sequence ID" value="NZ_AP026368.1"/>
</dbReference>
<dbReference type="InterPro" id="IPR001387">
    <property type="entry name" value="Cro/C1-type_HTH"/>
</dbReference>
<evidence type="ECO:0000313" key="2">
    <source>
        <dbReference type="EMBL" id="BDN85413.1"/>
    </source>
</evidence>
<dbReference type="PROSITE" id="PS50943">
    <property type="entry name" value="HTH_CROC1"/>
    <property type="match status" value="1"/>
</dbReference>
<geneLocation type="plasmid" evidence="2 3">
    <name>pMUM005</name>
</geneLocation>
<dbReference type="SUPFAM" id="SSF47413">
    <property type="entry name" value="lambda repressor-like DNA-binding domains"/>
    <property type="match status" value="1"/>
</dbReference>
<feature type="domain" description="HTH cro/C1-type" evidence="1">
    <location>
        <begin position="14"/>
        <end position="44"/>
    </location>
</feature>
<reference evidence="2" key="1">
    <citation type="submission" date="2022-06" db="EMBL/GenBank/DDBJ databases">
        <title>Complete genome sequence of Mycobacterium pseudoshottsii NJB1907-Z4.</title>
        <authorList>
            <person name="Komine T."/>
            <person name="Fukano H."/>
            <person name="Wada S."/>
        </authorList>
    </citation>
    <scope>NUCLEOTIDE SEQUENCE</scope>
    <source>
        <strain evidence="2">NJB1907-Z4</strain>
        <plasmid evidence="2">pMUM005</plasmid>
    </source>
</reference>
<keyword evidence="2" id="KW-0614">Plasmid</keyword>
<dbReference type="Pfam" id="PF01381">
    <property type="entry name" value="HTH_3"/>
    <property type="match status" value="1"/>
</dbReference>
<organism evidence="2 3">
    <name type="scientific">Mycobacterium pseudoshottsii</name>
    <dbReference type="NCBI Taxonomy" id="265949"/>
    <lineage>
        <taxon>Bacteria</taxon>
        <taxon>Bacillati</taxon>
        <taxon>Actinomycetota</taxon>
        <taxon>Actinomycetes</taxon>
        <taxon>Mycobacteriales</taxon>
        <taxon>Mycobacteriaceae</taxon>
        <taxon>Mycobacterium</taxon>
        <taxon>Mycobacterium ulcerans group</taxon>
    </lineage>
</organism>
<dbReference type="EMBL" id="AP026368">
    <property type="protein sequence ID" value="BDN85413.1"/>
    <property type="molecule type" value="Genomic_DNA"/>
</dbReference>
<dbReference type="AlphaFoldDB" id="A0A9N7LXK0"/>
<evidence type="ECO:0000313" key="3">
    <source>
        <dbReference type="Proteomes" id="UP001058626"/>
    </source>
</evidence>
<dbReference type="GO" id="GO:0003677">
    <property type="term" value="F:DNA binding"/>
    <property type="evidence" value="ECO:0007669"/>
    <property type="project" value="InterPro"/>
</dbReference>
<dbReference type="Gene3D" id="1.10.260.40">
    <property type="entry name" value="lambda repressor-like DNA-binding domains"/>
    <property type="match status" value="1"/>
</dbReference>
<dbReference type="InterPro" id="IPR010982">
    <property type="entry name" value="Lambda_DNA-bd_dom_sf"/>
</dbReference>
<sequence length="135" mass="14063">MSIQDPGLVLARTVEEARLARGLSKHELARIARVGRSTVSRLINHAEIPARAATLDRIGAALGWEAGTCAAVLGGQPAPVQRVAASSSAKLVAQRLTEIANEAHTVAGAAEQSIARLKAIEERARTAAQLVLDGC</sequence>
<dbReference type="Proteomes" id="UP001058626">
    <property type="component" value="Plasmid pMUM005"/>
</dbReference>